<dbReference type="EMBL" id="JAJNBZ010000001">
    <property type="protein sequence ID" value="MCE5168152.1"/>
    <property type="molecule type" value="Genomic_DNA"/>
</dbReference>
<dbReference type="Pfam" id="PF07963">
    <property type="entry name" value="N_methyl"/>
    <property type="match status" value="1"/>
</dbReference>
<organism evidence="4 5">
    <name type="scientific">Paenibacillus profundus</name>
    <dbReference type="NCBI Taxonomy" id="1173085"/>
    <lineage>
        <taxon>Bacteria</taxon>
        <taxon>Bacillati</taxon>
        <taxon>Bacillota</taxon>
        <taxon>Bacilli</taxon>
        <taxon>Bacillales</taxon>
        <taxon>Paenibacillaceae</taxon>
        <taxon>Paenibacillus</taxon>
    </lineage>
</organism>
<evidence type="ECO:0000256" key="2">
    <source>
        <dbReference type="ARBA" id="ARBA00023287"/>
    </source>
</evidence>
<dbReference type="InterPro" id="IPR012902">
    <property type="entry name" value="N_methyl_site"/>
</dbReference>
<reference evidence="4 5" key="1">
    <citation type="submission" date="2021-11" db="EMBL/GenBank/DDBJ databases">
        <title>Draft genome sequence of Paenibacillus profundus YoMME, a new Gram-positive bacteria with exoelectrogenic properties.</title>
        <authorList>
            <person name="Hubenova Y."/>
            <person name="Hubenova E."/>
            <person name="Manasiev Y."/>
            <person name="Peykov S."/>
            <person name="Mitov M."/>
        </authorList>
    </citation>
    <scope>NUCLEOTIDE SEQUENCE [LARGE SCALE GENOMIC DNA]</scope>
    <source>
        <strain evidence="4 5">YoMME</strain>
    </source>
</reference>
<accession>A0ABS8Y9Z0</accession>
<keyword evidence="5" id="KW-1185">Reference proteome</keyword>
<evidence type="ECO:0000256" key="3">
    <source>
        <dbReference type="SAM" id="Phobius"/>
    </source>
</evidence>
<name>A0ABS8Y9Z0_9BACL</name>
<keyword evidence="2" id="KW-0178">Competence</keyword>
<evidence type="ECO:0000313" key="4">
    <source>
        <dbReference type="EMBL" id="MCE5168152.1"/>
    </source>
</evidence>
<dbReference type="Proteomes" id="UP001199916">
    <property type="component" value="Unassembled WGS sequence"/>
</dbReference>
<feature type="transmembrane region" description="Helical" evidence="3">
    <location>
        <begin position="20"/>
        <end position="41"/>
    </location>
</feature>
<evidence type="ECO:0000256" key="1">
    <source>
        <dbReference type="ARBA" id="ARBA00004241"/>
    </source>
</evidence>
<dbReference type="NCBIfam" id="TIGR02532">
    <property type="entry name" value="IV_pilin_GFxxxE"/>
    <property type="match status" value="1"/>
</dbReference>
<evidence type="ECO:0000313" key="5">
    <source>
        <dbReference type="Proteomes" id="UP001199916"/>
    </source>
</evidence>
<keyword evidence="3" id="KW-0472">Membrane</keyword>
<comment type="subcellular location">
    <subcellularLocation>
        <location evidence="1">Cell surface</location>
    </subcellularLocation>
</comment>
<protein>
    <submittedName>
        <fullName evidence="4">Prepilin-type N-terminal cleavage/methylation domain-containing protein</fullName>
    </submittedName>
</protein>
<sequence>MLKRFSFKLYRRDGLTLIEVLAATAIFSMLLIVFITMSGFVQQTDKSMGRSHEAVTIAESFIHKYRSQPQSIGPSGITRDDVRAHPGQANTYQVTIHPLQSYVDGAAPAPISADHQAVVQSIVYMNEPSYHNRPMLLTVSVSWEGS</sequence>
<comment type="caution">
    <text evidence="4">The sequence shown here is derived from an EMBL/GenBank/DDBJ whole genome shotgun (WGS) entry which is preliminary data.</text>
</comment>
<gene>
    <name evidence="4" type="ORF">LQV63_02300</name>
</gene>
<keyword evidence="3" id="KW-0812">Transmembrane</keyword>
<keyword evidence="3" id="KW-1133">Transmembrane helix</keyword>
<proteinExistence type="predicted"/>